<gene>
    <name evidence="2" type="ORF">H9729_02830</name>
</gene>
<organism evidence="2 3">
    <name type="scientific">Candidatus Borkfalkia excrementigallinarum</name>
    <dbReference type="NCBI Taxonomy" id="2838506"/>
    <lineage>
        <taxon>Bacteria</taxon>
        <taxon>Bacillati</taxon>
        <taxon>Bacillota</taxon>
        <taxon>Clostridia</taxon>
        <taxon>Christensenellales</taxon>
        <taxon>Christensenellaceae</taxon>
        <taxon>Candidatus Borkfalkia</taxon>
    </lineage>
</organism>
<dbReference type="PANTHER" id="PTHR43842:SF2">
    <property type="entry name" value="PROPIONYL-COA CARBOXYLASE BETA CHAIN, MITOCHONDRIAL"/>
    <property type="match status" value="1"/>
</dbReference>
<dbReference type="InterPro" id="IPR029045">
    <property type="entry name" value="ClpP/crotonase-like_dom_sf"/>
</dbReference>
<dbReference type="InterPro" id="IPR051047">
    <property type="entry name" value="AccD/PCCB"/>
</dbReference>
<feature type="domain" description="Acetyl-coenzyme A carboxylase carboxyl transferase subunit beta" evidence="1">
    <location>
        <begin position="21"/>
        <end position="461"/>
    </location>
</feature>
<comment type="caution">
    <text evidence="2">The sequence shown here is derived from an EMBL/GenBank/DDBJ whole genome shotgun (WGS) entry which is preliminary data.</text>
</comment>
<sequence>MDRIKLLQARRTGVLAASGEIRKMISALVDADSFVELSGFSFSKNEFYDEEEAGEGVVTGFATIGDYPVYVAAQNFGVLHGGVSKENCAKILHCLTLAEKNSTPVVYILNSMGVQIGEGVTVLEGLAQLLSKAAKLHGVVPQFAVVNGEVYGQSALLAACSDFAFFMKDGVLAADSPLVISAKSGKNLPKEQVGGAKSLGKTNLVSFEAEDVAEVRGNIGKILSLLPEYSAPIVDDGADLNAAAPNLNQKCDGDSLIKSVFDKDSYIEFGKVTAPEVRCVLGRTGGISIAAVVFDSEKGVSLNQYNIAKITAFVEFAAYYNLPFVTFVNTLGVEADLETNDSPVLKCIFKLMEAYDLLENAKIAVVYKKAVGLGYTLFAAKSMGFDYSYAFADADIALFENAKGAEIEFASEKNADKQKLAQRYAEEYSDPINAAKNGYIDNIIEPQFVKQYLIASLQMLLK</sequence>
<accession>A0A9D2CRY0</accession>
<dbReference type="GO" id="GO:0004658">
    <property type="term" value="F:propionyl-CoA carboxylase activity"/>
    <property type="evidence" value="ECO:0007669"/>
    <property type="project" value="TreeGrafter"/>
</dbReference>
<evidence type="ECO:0000313" key="2">
    <source>
        <dbReference type="EMBL" id="HIY96600.1"/>
    </source>
</evidence>
<dbReference type="EMBL" id="DXCQ01000028">
    <property type="protein sequence ID" value="HIY96600.1"/>
    <property type="molecule type" value="Genomic_DNA"/>
</dbReference>
<evidence type="ECO:0000259" key="1">
    <source>
        <dbReference type="Pfam" id="PF01039"/>
    </source>
</evidence>
<evidence type="ECO:0000313" key="3">
    <source>
        <dbReference type="Proteomes" id="UP000886750"/>
    </source>
</evidence>
<dbReference type="Proteomes" id="UP000886750">
    <property type="component" value="Unassembled WGS sequence"/>
</dbReference>
<dbReference type="Gene3D" id="3.90.226.10">
    <property type="entry name" value="2-enoyl-CoA Hydratase, Chain A, domain 1"/>
    <property type="match status" value="2"/>
</dbReference>
<dbReference type="InterPro" id="IPR034733">
    <property type="entry name" value="AcCoA_carboxyl_beta"/>
</dbReference>
<name>A0A9D2CRY0_9FIRM</name>
<dbReference type="AlphaFoldDB" id="A0A9D2CRY0"/>
<dbReference type="PANTHER" id="PTHR43842">
    <property type="entry name" value="PROPIONYL-COA CARBOXYLASE BETA CHAIN"/>
    <property type="match status" value="1"/>
</dbReference>
<dbReference type="SUPFAM" id="SSF52096">
    <property type="entry name" value="ClpP/crotonase"/>
    <property type="match status" value="2"/>
</dbReference>
<dbReference type="Pfam" id="PF01039">
    <property type="entry name" value="Carboxyl_trans"/>
    <property type="match status" value="1"/>
</dbReference>
<proteinExistence type="predicted"/>
<protein>
    <recommendedName>
        <fullName evidence="1">Acetyl-coenzyme A carboxylase carboxyl transferase subunit beta domain-containing protein</fullName>
    </recommendedName>
</protein>
<reference evidence="2" key="1">
    <citation type="journal article" date="2021" name="PeerJ">
        <title>Extensive microbial diversity within the chicken gut microbiome revealed by metagenomics and culture.</title>
        <authorList>
            <person name="Gilroy R."/>
            <person name="Ravi A."/>
            <person name="Getino M."/>
            <person name="Pursley I."/>
            <person name="Horton D.L."/>
            <person name="Alikhan N.F."/>
            <person name="Baker D."/>
            <person name="Gharbi K."/>
            <person name="Hall N."/>
            <person name="Watson M."/>
            <person name="Adriaenssens E.M."/>
            <person name="Foster-Nyarko E."/>
            <person name="Jarju S."/>
            <person name="Secka A."/>
            <person name="Antonio M."/>
            <person name="Oren A."/>
            <person name="Chaudhuri R.R."/>
            <person name="La Ragione R."/>
            <person name="Hildebrand F."/>
            <person name="Pallen M.J."/>
        </authorList>
    </citation>
    <scope>NUCLEOTIDE SEQUENCE</scope>
    <source>
        <strain evidence="2">1345</strain>
    </source>
</reference>
<reference evidence="2" key="2">
    <citation type="submission" date="2021-04" db="EMBL/GenBank/DDBJ databases">
        <authorList>
            <person name="Gilroy R."/>
        </authorList>
    </citation>
    <scope>NUCLEOTIDE SEQUENCE</scope>
    <source>
        <strain evidence="2">1345</strain>
    </source>
</reference>